<dbReference type="VEuPathDB" id="FungiDB:M747DRAFT_294098"/>
<sequence>MDASDPPLAQVLAEANLRSQPFYREHPDELHTPSWHAASNRPIVDGKYNDPETGEVRDAGGLVFSGPPAVDIIITNIHEGSTNDIFRAQLPFRMEKLLAWILRVVEERKLQLDSLNATPYAIRLVLAHELNEGKFHEIAHEMANGIWGQQ</sequence>
<organism evidence="1 2">
    <name type="scientific">Aspergillus niger</name>
    <dbReference type="NCBI Taxonomy" id="5061"/>
    <lineage>
        <taxon>Eukaryota</taxon>
        <taxon>Fungi</taxon>
        <taxon>Dikarya</taxon>
        <taxon>Ascomycota</taxon>
        <taxon>Pezizomycotina</taxon>
        <taxon>Eurotiomycetes</taxon>
        <taxon>Eurotiomycetidae</taxon>
        <taxon>Eurotiales</taxon>
        <taxon>Aspergillaceae</taxon>
        <taxon>Aspergillus</taxon>
        <taxon>Aspergillus subgen. Circumdati</taxon>
    </lineage>
</organism>
<dbReference type="EMBL" id="BCMY01000005">
    <property type="protein sequence ID" value="GAQ40859.1"/>
    <property type="molecule type" value="Genomic_DNA"/>
</dbReference>
<dbReference type="VEuPathDB" id="FungiDB:An15g02270"/>
<protein>
    <submittedName>
        <fullName evidence="1">Similar to An15g02270</fullName>
    </submittedName>
</protein>
<name>A0A100IGJ8_ASPNG</name>
<dbReference type="AlphaFoldDB" id="A0A100IGJ8"/>
<dbReference type="VEuPathDB" id="FungiDB:ASPNIDRAFT2_1143527"/>
<accession>A0A100IGJ8</accession>
<dbReference type="OMA" id="QEYMGPP"/>
<evidence type="ECO:0000313" key="1">
    <source>
        <dbReference type="EMBL" id="GAQ40859.1"/>
    </source>
</evidence>
<reference evidence="2" key="1">
    <citation type="journal article" date="2016" name="Genome Announc.">
        <title>Draft genome sequence of Aspergillus niger strain An76.</title>
        <authorList>
            <person name="Gong W."/>
            <person name="Cheng Z."/>
            <person name="Zhang H."/>
            <person name="Liu L."/>
            <person name="Gao P."/>
            <person name="Wang L."/>
        </authorList>
    </citation>
    <scope>NUCLEOTIDE SEQUENCE [LARGE SCALE GENOMIC DNA]</scope>
    <source>
        <strain evidence="2">An76</strain>
    </source>
</reference>
<evidence type="ECO:0000313" key="2">
    <source>
        <dbReference type="Proteomes" id="UP000068243"/>
    </source>
</evidence>
<proteinExistence type="predicted"/>
<gene>
    <name evidence="1" type="ORF">ABL_03851</name>
</gene>
<comment type="caution">
    <text evidence="1">The sequence shown here is derived from an EMBL/GenBank/DDBJ whole genome shotgun (WGS) entry which is preliminary data.</text>
</comment>
<dbReference type="OrthoDB" id="3518210at2759"/>
<dbReference type="Proteomes" id="UP000068243">
    <property type="component" value="Unassembled WGS sequence"/>
</dbReference>
<dbReference type="VEuPathDB" id="FungiDB:ATCC64974_30890"/>